<dbReference type="RefSeq" id="WP_100609717.1">
    <property type="nucleotide sequence ID" value="NZ_CP024962.1"/>
</dbReference>
<keyword evidence="3" id="KW-0812">Transmembrane</keyword>
<dbReference type="GO" id="GO:0022857">
    <property type="term" value="F:transmembrane transporter activity"/>
    <property type="evidence" value="ECO:0007669"/>
    <property type="project" value="InterPro"/>
</dbReference>
<dbReference type="KEGG" id="efr:EFREU_v1c06210"/>
<gene>
    <name evidence="6" type="ORF">EFREU_v1c06210</name>
</gene>
<evidence type="ECO:0000256" key="4">
    <source>
        <dbReference type="ARBA" id="ARBA00022989"/>
    </source>
</evidence>
<comment type="subcellular location">
    <subcellularLocation>
        <location evidence="1">Cell membrane</location>
        <topology evidence="1">Multi-pass membrane protein</topology>
    </subcellularLocation>
</comment>
<evidence type="ECO:0000256" key="2">
    <source>
        <dbReference type="ARBA" id="ARBA00022475"/>
    </source>
</evidence>
<reference evidence="6 7" key="1">
    <citation type="submission" date="2017-11" db="EMBL/GenBank/DDBJ databases">
        <title>Genome sequence of Entomoplasma freundtii BARC 318 (ATCC 51999).</title>
        <authorList>
            <person name="Lo W.-S."/>
            <person name="Gasparich G.E."/>
            <person name="Kuo C.-H."/>
        </authorList>
    </citation>
    <scope>NUCLEOTIDE SEQUENCE [LARGE SCALE GENOMIC DNA]</scope>
    <source>
        <strain evidence="6 7">BARC 318</strain>
    </source>
</reference>
<dbReference type="CDD" id="cd06580">
    <property type="entry name" value="TM_PBP1_transp_TpRbsC_like"/>
    <property type="match status" value="1"/>
</dbReference>
<keyword evidence="2" id="KW-1003">Cell membrane</keyword>
<dbReference type="InterPro" id="IPR001851">
    <property type="entry name" value="ABC_transp_permease"/>
</dbReference>
<evidence type="ECO:0000313" key="7">
    <source>
        <dbReference type="Proteomes" id="UP000232222"/>
    </source>
</evidence>
<dbReference type="PANTHER" id="PTHR43370:SF1">
    <property type="entry name" value="GUANOSINE ABC TRANSPORTER PERMEASE PROTEIN NUPQ"/>
    <property type="match status" value="1"/>
</dbReference>
<dbReference type="Pfam" id="PF02653">
    <property type="entry name" value="BPD_transp_2"/>
    <property type="match status" value="1"/>
</dbReference>
<keyword evidence="4" id="KW-1133">Transmembrane helix</keyword>
<evidence type="ECO:0000256" key="5">
    <source>
        <dbReference type="ARBA" id="ARBA00023136"/>
    </source>
</evidence>
<keyword evidence="7" id="KW-1185">Reference proteome</keyword>
<dbReference type="AlphaFoldDB" id="A0A2K8NV65"/>
<keyword evidence="5" id="KW-0472">Membrane</keyword>
<protein>
    <submittedName>
        <fullName evidence="6">Ribose/galactose ABC transporter permease</fullName>
    </submittedName>
</protein>
<evidence type="ECO:0000313" key="6">
    <source>
        <dbReference type="EMBL" id="ATZ16641.1"/>
    </source>
</evidence>
<accession>A0A2K8NV65</accession>
<dbReference type="GO" id="GO:0005886">
    <property type="term" value="C:plasma membrane"/>
    <property type="evidence" value="ECO:0007669"/>
    <property type="project" value="UniProtKB-SubCell"/>
</dbReference>
<proteinExistence type="predicted"/>
<evidence type="ECO:0000256" key="3">
    <source>
        <dbReference type="ARBA" id="ARBA00022692"/>
    </source>
</evidence>
<dbReference type="Proteomes" id="UP000232222">
    <property type="component" value="Chromosome"/>
</dbReference>
<name>A0A2K8NV65_9MOLU</name>
<evidence type="ECO:0000256" key="1">
    <source>
        <dbReference type="ARBA" id="ARBA00004651"/>
    </source>
</evidence>
<dbReference type="PANTHER" id="PTHR43370">
    <property type="entry name" value="SUGAR ABC TRANSPORTER INTEGRAL MEMBRANE PROTEIN-RELATED"/>
    <property type="match status" value="1"/>
</dbReference>
<dbReference type="EMBL" id="CP024962">
    <property type="protein sequence ID" value="ATZ16641.1"/>
    <property type="molecule type" value="Genomic_DNA"/>
</dbReference>
<sequence length="305" mass="32645">MEGFFAYAFALCAVLLFASLSALVSERAGVVNIGIEGMMTIGALITAILGTYVNKNANGNYSQIWVVLVAAIFSGFFALLHALPAITLRSNQIVSSTALNILAMGIAMFLATSGWFGPNATDIDSGYETISFGRVFPMWLLIAILATIGIAIFFNFTRGGMRFTMTGENPNAVDAAGISVVKIRYWAVFFSGILAGLAGGVMITTVIGSGIFIGGTYGFGFLALAIMIFGQWRVPYLSLGVILFAFLFALGNRIGFLIDPQSDFVNWAQIFKVLPFVLTLVVMVIFAKKSKAPAADGVPFDKARR</sequence>
<dbReference type="OrthoDB" id="9792579at2"/>
<organism evidence="6 7">
    <name type="scientific">Entomoplasma freundtii</name>
    <dbReference type="NCBI Taxonomy" id="74700"/>
    <lineage>
        <taxon>Bacteria</taxon>
        <taxon>Bacillati</taxon>
        <taxon>Mycoplasmatota</taxon>
        <taxon>Mollicutes</taxon>
        <taxon>Entomoplasmatales</taxon>
        <taxon>Entomoplasmataceae</taxon>
        <taxon>Entomoplasma</taxon>
    </lineage>
</organism>